<evidence type="ECO:0000256" key="3">
    <source>
        <dbReference type="ARBA" id="ARBA00022679"/>
    </source>
</evidence>
<dbReference type="PRINTS" id="PR00100">
    <property type="entry name" value="AOTCASE"/>
</dbReference>
<dbReference type="InterPro" id="IPR002292">
    <property type="entry name" value="Orn/put_carbamltrans"/>
</dbReference>
<dbReference type="InterPro" id="IPR024904">
    <property type="entry name" value="OTCase_ArgI"/>
</dbReference>
<proteinExistence type="inferred from homology"/>
<comment type="subcellular location">
    <subcellularLocation>
        <location evidence="5">Cytoplasm</location>
    </subcellularLocation>
</comment>
<dbReference type="InterPro" id="IPR006130">
    <property type="entry name" value="Asp/Orn_carbamoylTrfase"/>
</dbReference>
<feature type="binding site" evidence="5">
    <location>
        <begin position="274"/>
        <end position="275"/>
    </location>
    <ligand>
        <name>carbamoyl phosphate</name>
        <dbReference type="ChEBI" id="CHEBI:58228"/>
    </ligand>
</feature>
<evidence type="ECO:0000256" key="2">
    <source>
        <dbReference type="ARBA" id="ARBA00013007"/>
    </source>
</evidence>
<gene>
    <name evidence="8" type="primary">argF</name>
    <name evidence="8" type="ORF">DRP44_07400</name>
</gene>
<dbReference type="GO" id="GO:0004585">
    <property type="term" value="F:ornithine carbamoyltransferase activity"/>
    <property type="evidence" value="ECO:0007669"/>
    <property type="project" value="UniProtKB-UniRule"/>
</dbReference>
<dbReference type="GO" id="GO:0042450">
    <property type="term" value="P:L-arginine biosynthetic process via ornithine"/>
    <property type="evidence" value="ECO:0007669"/>
    <property type="project" value="UniProtKB-UniRule"/>
</dbReference>
<feature type="binding site" evidence="5">
    <location>
        <position position="307"/>
    </location>
    <ligand>
        <name>carbamoyl phosphate</name>
        <dbReference type="ChEBI" id="CHEBI:58228"/>
    </ligand>
</feature>
<comment type="caution">
    <text evidence="8">The sequence shown here is derived from an EMBL/GenBank/DDBJ whole genome shotgun (WGS) entry which is preliminary data.</text>
</comment>
<evidence type="ECO:0000256" key="5">
    <source>
        <dbReference type="HAMAP-Rule" id="MF_01109"/>
    </source>
</evidence>
<sequence>MAFNLRGRSLLTLRDFTPYEIDYLLKLSMDLKAEKRSGIFPRRLVNRSIALIFEKSSTRTRSAFAVAAADEGAHPEFLGINDIQLGKKESVKDTARVLGRMFDGIEFRGFKQETVDTLAKYSGVPVWNGLTDKYHPTQVLADLMTVMENFGSLKGLKMTYVGDGRNNMANSLMLGCAKMGMNYTIGAPENLWPEKELIDYAKDVAKETGSIIDFSANPKAAVKDADIIYTDVWVSMGEENKPGIQERIESLKPFQVNPELMAATGKGHTIFMHCLPAHHTNGIHDMEVVEEVFESKASKVFDEAENRLHTIKAVMVSSIVG</sequence>
<feature type="binding site" evidence="5">
    <location>
        <position position="231"/>
    </location>
    <ligand>
        <name>L-ornithine</name>
        <dbReference type="ChEBI" id="CHEBI:46911"/>
    </ligand>
</feature>
<dbReference type="GO" id="GO:0005737">
    <property type="term" value="C:cytoplasm"/>
    <property type="evidence" value="ECO:0007669"/>
    <property type="project" value="UniProtKB-SubCell"/>
</dbReference>
<dbReference type="HAMAP" id="MF_01109">
    <property type="entry name" value="OTCase"/>
    <property type="match status" value="1"/>
</dbReference>
<keyword evidence="5" id="KW-0963">Cytoplasm</keyword>
<dbReference type="InterPro" id="IPR006131">
    <property type="entry name" value="Asp_carbamoyltransf_Asp/Orn-bd"/>
</dbReference>
<dbReference type="PANTHER" id="PTHR45753">
    <property type="entry name" value="ORNITHINE CARBAMOYLTRANSFERASE, MITOCHONDRIAL"/>
    <property type="match status" value="1"/>
</dbReference>
<feature type="domain" description="Aspartate/ornithine carbamoyltransferase Asp/Orn-binding" evidence="6">
    <location>
        <begin position="154"/>
        <end position="317"/>
    </location>
</feature>
<dbReference type="PROSITE" id="PS00097">
    <property type="entry name" value="CARBAMOYLTRANSFERASE"/>
    <property type="match status" value="1"/>
</dbReference>
<name>A0A660S5L1_UNCT6</name>
<dbReference type="Pfam" id="PF00185">
    <property type="entry name" value="OTCace"/>
    <property type="match status" value="1"/>
</dbReference>
<feature type="binding site" evidence="5">
    <location>
        <begin position="57"/>
        <end position="60"/>
    </location>
    <ligand>
        <name>carbamoyl phosphate</name>
        <dbReference type="ChEBI" id="CHEBI:58228"/>
    </ligand>
</feature>
<feature type="binding site" evidence="5">
    <location>
        <position position="84"/>
    </location>
    <ligand>
        <name>carbamoyl phosphate</name>
        <dbReference type="ChEBI" id="CHEBI:58228"/>
    </ligand>
</feature>
<dbReference type="EC" id="2.1.3.3" evidence="2 5"/>
<evidence type="ECO:0000256" key="1">
    <source>
        <dbReference type="ARBA" id="ARBA00007805"/>
    </source>
</evidence>
<comment type="catalytic activity">
    <reaction evidence="4 5">
        <text>carbamoyl phosphate + L-ornithine = L-citrulline + phosphate + H(+)</text>
        <dbReference type="Rhea" id="RHEA:19513"/>
        <dbReference type="ChEBI" id="CHEBI:15378"/>
        <dbReference type="ChEBI" id="CHEBI:43474"/>
        <dbReference type="ChEBI" id="CHEBI:46911"/>
        <dbReference type="ChEBI" id="CHEBI:57743"/>
        <dbReference type="ChEBI" id="CHEBI:58228"/>
        <dbReference type="EC" id="2.1.3.3"/>
    </reaction>
</comment>
<dbReference type="NCBIfam" id="TIGR00658">
    <property type="entry name" value="orni_carb_tr"/>
    <property type="match status" value="1"/>
</dbReference>
<dbReference type="FunFam" id="3.40.50.1370:FF:000008">
    <property type="entry name" value="Ornithine carbamoyltransferase"/>
    <property type="match status" value="1"/>
</dbReference>
<evidence type="ECO:0000259" key="7">
    <source>
        <dbReference type="Pfam" id="PF02729"/>
    </source>
</evidence>
<dbReference type="PANTHER" id="PTHR45753:SF2">
    <property type="entry name" value="ORNITHINE CARBAMOYLTRANSFERASE"/>
    <property type="match status" value="1"/>
</dbReference>
<reference evidence="8 9" key="1">
    <citation type="submission" date="2018-06" db="EMBL/GenBank/DDBJ databases">
        <title>Extensive metabolic versatility and redundancy in microbially diverse, dynamic hydrothermal sediments.</title>
        <authorList>
            <person name="Dombrowski N."/>
            <person name="Teske A."/>
            <person name="Baker B.J."/>
        </authorList>
    </citation>
    <scope>NUCLEOTIDE SEQUENCE [LARGE SCALE GENOMIC DNA]</scope>
    <source>
        <strain evidence="8">B35_G9</strain>
    </source>
</reference>
<feature type="binding site" evidence="5">
    <location>
        <begin position="235"/>
        <end position="236"/>
    </location>
    <ligand>
        <name>L-ornithine</name>
        <dbReference type="ChEBI" id="CHEBI:46911"/>
    </ligand>
</feature>
<accession>A0A660S5L1</accession>
<evidence type="ECO:0000256" key="4">
    <source>
        <dbReference type="ARBA" id="ARBA00048772"/>
    </source>
</evidence>
<dbReference type="Proteomes" id="UP000282321">
    <property type="component" value="Unassembled WGS sequence"/>
</dbReference>
<evidence type="ECO:0000313" key="9">
    <source>
        <dbReference type="Proteomes" id="UP000282321"/>
    </source>
</evidence>
<dbReference type="SUPFAM" id="SSF53671">
    <property type="entry name" value="Aspartate/ornithine carbamoyltransferase"/>
    <property type="match status" value="1"/>
</dbReference>
<organism evidence="8 9">
    <name type="scientific">candidate division TA06 bacterium</name>
    <dbReference type="NCBI Taxonomy" id="2250710"/>
    <lineage>
        <taxon>Bacteria</taxon>
        <taxon>Bacteria division TA06</taxon>
    </lineage>
</organism>
<evidence type="ECO:0000313" key="8">
    <source>
        <dbReference type="EMBL" id="RKX64927.1"/>
    </source>
</evidence>
<feature type="domain" description="Aspartate/ornithine carbamoyltransferase carbamoyl-P binding" evidence="7">
    <location>
        <begin position="8"/>
        <end position="148"/>
    </location>
</feature>
<feature type="binding site" evidence="5">
    <location>
        <position position="108"/>
    </location>
    <ligand>
        <name>carbamoyl phosphate</name>
        <dbReference type="ChEBI" id="CHEBI:58228"/>
    </ligand>
</feature>
<dbReference type="InterPro" id="IPR006132">
    <property type="entry name" value="Asp/Orn_carbamoyltranf_P-bd"/>
</dbReference>
<feature type="binding site" evidence="5">
    <location>
        <position position="167"/>
    </location>
    <ligand>
        <name>L-ornithine</name>
        <dbReference type="ChEBI" id="CHEBI:46911"/>
    </ligand>
</feature>
<dbReference type="PRINTS" id="PR00102">
    <property type="entry name" value="OTCASE"/>
</dbReference>
<dbReference type="AlphaFoldDB" id="A0A660S5L1"/>
<comment type="similarity">
    <text evidence="1 5">Belongs to the aspartate/ornithine carbamoyltransferase superfamily. OTCase family.</text>
</comment>
<dbReference type="NCBIfam" id="NF001986">
    <property type="entry name" value="PRK00779.1"/>
    <property type="match status" value="1"/>
</dbReference>
<protein>
    <recommendedName>
        <fullName evidence="2 5">Ornithine carbamoyltransferase</fullName>
        <shortName evidence="5">OTCase</shortName>
        <ecNumber evidence="2 5">2.1.3.3</ecNumber>
    </recommendedName>
</protein>
<dbReference type="GO" id="GO:0019240">
    <property type="term" value="P:citrulline biosynthetic process"/>
    <property type="evidence" value="ECO:0007669"/>
    <property type="project" value="TreeGrafter"/>
</dbReference>
<dbReference type="Gene3D" id="3.40.50.1370">
    <property type="entry name" value="Aspartate/ornithine carbamoyltransferase"/>
    <property type="match status" value="2"/>
</dbReference>
<dbReference type="Pfam" id="PF02729">
    <property type="entry name" value="OTCace_N"/>
    <property type="match status" value="1"/>
</dbReference>
<dbReference type="GO" id="GO:0016597">
    <property type="term" value="F:amino acid binding"/>
    <property type="evidence" value="ECO:0007669"/>
    <property type="project" value="InterPro"/>
</dbReference>
<dbReference type="EMBL" id="QNBC01000122">
    <property type="protein sequence ID" value="RKX64927.1"/>
    <property type="molecule type" value="Genomic_DNA"/>
</dbReference>
<feature type="binding site" evidence="5">
    <location>
        <begin position="135"/>
        <end position="138"/>
    </location>
    <ligand>
        <name>carbamoyl phosphate</name>
        <dbReference type="ChEBI" id="CHEBI:58228"/>
    </ligand>
</feature>
<keyword evidence="3 5" id="KW-0808">Transferase</keyword>
<evidence type="ECO:0000259" key="6">
    <source>
        <dbReference type="Pfam" id="PF00185"/>
    </source>
</evidence>
<dbReference type="InterPro" id="IPR036901">
    <property type="entry name" value="Asp/Orn_carbamoylTrfase_sf"/>
</dbReference>